<gene>
    <name evidence="1" type="ORF">EVAR_36868_1</name>
</gene>
<dbReference type="AlphaFoldDB" id="A0A4C1WV61"/>
<comment type="caution">
    <text evidence="1">The sequence shown here is derived from an EMBL/GenBank/DDBJ whole genome shotgun (WGS) entry which is preliminary data.</text>
</comment>
<organism evidence="1 2">
    <name type="scientific">Eumeta variegata</name>
    <name type="common">Bagworm moth</name>
    <name type="synonym">Eumeta japonica</name>
    <dbReference type="NCBI Taxonomy" id="151549"/>
    <lineage>
        <taxon>Eukaryota</taxon>
        <taxon>Metazoa</taxon>
        <taxon>Ecdysozoa</taxon>
        <taxon>Arthropoda</taxon>
        <taxon>Hexapoda</taxon>
        <taxon>Insecta</taxon>
        <taxon>Pterygota</taxon>
        <taxon>Neoptera</taxon>
        <taxon>Endopterygota</taxon>
        <taxon>Lepidoptera</taxon>
        <taxon>Glossata</taxon>
        <taxon>Ditrysia</taxon>
        <taxon>Tineoidea</taxon>
        <taxon>Psychidae</taxon>
        <taxon>Oiketicinae</taxon>
        <taxon>Eumeta</taxon>
    </lineage>
</organism>
<protein>
    <submittedName>
        <fullName evidence="1">Uncharacterized protein</fullName>
    </submittedName>
</protein>
<name>A0A4C1WV61_EUMVA</name>
<evidence type="ECO:0000313" key="2">
    <source>
        <dbReference type="Proteomes" id="UP000299102"/>
    </source>
</evidence>
<accession>A0A4C1WV61</accession>
<keyword evidence="2" id="KW-1185">Reference proteome</keyword>
<dbReference type="EMBL" id="BGZK01000637">
    <property type="protein sequence ID" value="GBP53985.1"/>
    <property type="molecule type" value="Genomic_DNA"/>
</dbReference>
<proteinExistence type="predicted"/>
<sequence length="91" mass="9804">MVTQHPSASDPRDIFSKQVFAGRPLGSLLLLSVCELPPTTLYLRSFIIWPEGAGAARRGGAGKWQDYFGLEPNRSTIAANAMAASKAEDLI</sequence>
<dbReference type="Proteomes" id="UP000299102">
    <property type="component" value="Unassembled WGS sequence"/>
</dbReference>
<evidence type="ECO:0000313" key="1">
    <source>
        <dbReference type="EMBL" id="GBP53985.1"/>
    </source>
</evidence>
<reference evidence="1 2" key="1">
    <citation type="journal article" date="2019" name="Commun. Biol.">
        <title>The bagworm genome reveals a unique fibroin gene that provides high tensile strength.</title>
        <authorList>
            <person name="Kono N."/>
            <person name="Nakamura H."/>
            <person name="Ohtoshi R."/>
            <person name="Tomita M."/>
            <person name="Numata K."/>
            <person name="Arakawa K."/>
        </authorList>
    </citation>
    <scope>NUCLEOTIDE SEQUENCE [LARGE SCALE GENOMIC DNA]</scope>
</reference>